<feature type="transmembrane region" description="Helical" evidence="1">
    <location>
        <begin position="43"/>
        <end position="61"/>
    </location>
</feature>
<keyword evidence="3" id="KW-1185">Reference proteome</keyword>
<evidence type="ECO:0008006" key="4">
    <source>
        <dbReference type="Google" id="ProtNLM"/>
    </source>
</evidence>
<feature type="transmembrane region" description="Helical" evidence="1">
    <location>
        <begin position="361"/>
        <end position="379"/>
    </location>
</feature>
<feature type="transmembrane region" description="Helical" evidence="1">
    <location>
        <begin position="304"/>
        <end position="324"/>
    </location>
</feature>
<feature type="transmembrane region" description="Helical" evidence="1">
    <location>
        <begin position="161"/>
        <end position="184"/>
    </location>
</feature>
<name>A0A2S1SG35_9FLAO</name>
<dbReference type="AlphaFoldDB" id="A0A2S1SG35"/>
<keyword evidence="1" id="KW-0812">Transmembrane</keyword>
<dbReference type="EMBL" id="CP029187">
    <property type="protein sequence ID" value="AWI25360.1"/>
    <property type="molecule type" value="Genomic_DNA"/>
</dbReference>
<accession>A0A2S1SG35</accession>
<dbReference type="OrthoDB" id="1409880at2"/>
<dbReference type="Proteomes" id="UP000244937">
    <property type="component" value="Chromosome"/>
</dbReference>
<keyword evidence="1" id="KW-1133">Transmembrane helix</keyword>
<gene>
    <name evidence="2" type="ORF">HYN49_05295</name>
</gene>
<reference evidence="2 3" key="1">
    <citation type="submission" date="2018-05" db="EMBL/GenBank/DDBJ databases">
        <title>Genome sequencing of Flavobacterium sp. HYN0049.</title>
        <authorList>
            <person name="Yi H."/>
            <person name="Baek C."/>
        </authorList>
    </citation>
    <scope>NUCLEOTIDE SEQUENCE [LARGE SCALE GENOMIC DNA]</scope>
    <source>
        <strain evidence="2 3">HYN0049</strain>
    </source>
</reference>
<evidence type="ECO:0000313" key="3">
    <source>
        <dbReference type="Proteomes" id="UP000244937"/>
    </source>
</evidence>
<proteinExistence type="predicted"/>
<protein>
    <recommendedName>
        <fullName evidence="4">Polysaccharide biosynthesis protein C-terminal domain-containing protein</fullName>
    </recommendedName>
</protein>
<feature type="transmembrane region" description="Helical" evidence="1">
    <location>
        <begin position="91"/>
        <end position="115"/>
    </location>
</feature>
<feature type="transmembrane region" description="Helical" evidence="1">
    <location>
        <begin position="336"/>
        <end position="355"/>
    </location>
</feature>
<dbReference type="KEGG" id="fpal:HYN49_05295"/>
<sequence length="388" mass="45403">MPKHLQRISAIFANATRQIMTSVFGIITPFMVIHYFSKGIWGGFVPILLYTLMAIAVVNWGNKEFLLRKFSREPARINFDYSQNLFTRLPLLLLFSCLGFFCFPLYYGIFILLWLTGRYLTHTAEALIMYEKKFKASFWIELSCFMVFCILFYMVKQTPGLFPLLVIYSFYQFIRGGCFFILFLRVFNRAALKIDWSYYRDSLPFFLLSLLGLLASKADVYIINHYADRETVANYQVINGLLIFIMSIASYMYAPFTKNIYRNNTEVVGKAKRLLIISGFLIIPIALVAVHYILKIFLHVEYSWFFYLVAFLYIYPAYGYGIEIVTLFKQHQERKVTVYLFTGVLINILLSWILLRSGFGLIGVLSGSAFSQWLLLLFFRKKRLLKLQ</sequence>
<evidence type="ECO:0000256" key="1">
    <source>
        <dbReference type="SAM" id="Phobius"/>
    </source>
</evidence>
<evidence type="ECO:0000313" key="2">
    <source>
        <dbReference type="EMBL" id="AWI25360.1"/>
    </source>
</evidence>
<feature type="transmembrane region" description="Helical" evidence="1">
    <location>
        <begin position="274"/>
        <end position="298"/>
    </location>
</feature>
<feature type="transmembrane region" description="Helical" evidence="1">
    <location>
        <begin position="235"/>
        <end position="254"/>
    </location>
</feature>
<organism evidence="2 3">
    <name type="scientific">Flavobacterium pallidum</name>
    <dbReference type="NCBI Taxonomy" id="2172098"/>
    <lineage>
        <taxon>Bacteria</taxon>
        <taxon>Pseudomonadati</taxon>
        <taxon>Bacteroidota</taxon>
        <taxon>Flavobacteriia</taxon>
        <taxon>Flavobacteriales</taxon>
        <taxon>Flavobacteriaceae</taxon>
        <taxon>Flavobacterium</taxon>
    </lineage>
</organism>
<feature type="transmembrane region" description="Helical" evidence="1">
    <location>
        <begin position="136"/>
        <end position="155"/>
    </location>
</feature>
<keyword evidence="1" id="KW-0472">Membrane</keyword>
<dbReference type="RefSeq" id="WP_108903152.1">
    <property type="nucleotide sequence ID" value="NZ_CP029187.1"/>
</dbReference>
<feature type="transmembrane region" description="Helical" evidence="1">
    <location>
        <begin position="205"/>
        <end position="223"/>
    </location>
</feature>
<feature type="transmembrane region" description="Helical" evidence="1">
    <location>
        <begin position="19"/>
        <end position="36"/>
    </location>
</feature>